<dbReference type="PROSITE" id="PS51464">
    <property type="entry name" value="SIS"/>
    <property type="match status" value="1"/>
</dbReference>
<dbReference type="EC" id="5.3.1.8" evidence="4"/>
<feature type="domain" description="SIS" evidence="3">
    <location>
        <begin position="44"/>
        <end position="188"/>
    </location>
</feature>
<dbReference type="GO" id="GO:0004476">
    <property type="term" value="F:mannose-6-phosphate isomerase activity"/>
    <property type="evidence" value="ECO:0007669"/>
    <property type="project" value="UniProtKB-EC"/>
</dbReference>
<dbReference type="EMBL" id="JACHMP010000001">
    <property type="protein sequence ID" value="MBB5819333.1"/>
    <property type="molecule type" value="Genomic_DNA"/>
</dbReference>
<proteinExistence type="inferred from homology"/>
<organism evidence="4 5">
    <name type="scientific">Streptosporangium becharense</name>
    <dbReference type="NCBI Taxonomy" id="1816182"/>
    <lineage>
        <taxon>Bacteria</taxon>
        <taxon>Bacillati</taxon>
        <taxon>Actinomycetota</taxon>
        <taxon>Actinomycetes</taxon>
        <taxon>Streptosporangiales</taxon>
        <taxon>Streptosporangiaceae</taxon>
        <taxon>Streptosporangium</taxon>
    </lineage>
</organism>
<dbReference type="InterPro" id="IPR001347">
    <property type="entry name" value="SIS_dom"/>
</dbReference>
<reference evidence="4 5" key="1">
    <citation type="submission" date="2020-08" db="EMBL/GenBank/DDBJ databases">
        <title>Sequencing the genomes of 1000 actinobacteria strains.</title>
        <authorList>
            <person name="Klenk H.-P."/>
        </authorList>
    </citation>
    <scope>NUCLEOTIDE SEQUENCE [LARGE SCALE GENOMIC DNA]</scope>
    <source>
        <strain evidence="4 5">DSM 46887</strain>
    </source>
</reference>
<dbReference type="GO" id="GO:0004347">
    <property type="term" value="F:glucose-6-phosphate isomerase activity"/>
    <property type="evidence" value="ECO:0007669"/>
    <property type="project" value="UniProtKB-EC"/>
</dbReference>
<evidence type="ECO:0000313" key="4">
    <source>
        <dbReference type="EMBL" id="MBB5819333.1"/>
    </source>
</evidence>
<evidence type="ECO:0000256" key="2">
    <source>
        <dbReference type="ARBA" id="ARBA00023235"/>
    </source>
</evidence>
<dbReference type="GO" id="GO:1901135">
    <property type="term" value="P:carbohydrate derivative metabolic process"/>
    <property type="evidence" value="ECO:0007669"/>
    <property type="project" value="InterPro"/>
</dbReference>
<sequence length="368" mass="39025">MNWEPDRLDDQGLLTEGDPSGMLRAVAASAAQIRTSRRAALESALPSIARDGRPRAIVVAGLGGAGTAGDILNAVCGYGAPLPVLTVRSYRLPGWIGATDLVIVVSRSGRTEETLAVAAEAVRRGCRLLAVGGPDSPLQAVARQAGAPFVPVEPDGSARAALWSLTVPLIVAAAELGLIVAGEDVFEETARRLEDIAHRCRPASESFINPGKSLAMEIAETVPMIWGSTPLTAVAARRWASQLNENGKYPATWGEIPGSDHSQLAVLDGPLARRDVFADDGGRAVRLFVLRDVEEHRQVTRRCEAVLRLAEDRDVRVTQVTGEGTHPLERLAVLIELGDFASTYLALGYGIDPSAVAAITELKARVSQ</sequence>
<accession>A0A7W9IES9</accession>
<dbReference type="GO" id="GO:0097367">
    <property type="term" value="F:carbohydrate derivative binding"/>
    <property type="evidence" value="ECO:0007669"/>
    <property type="project" value="InterPro"/>
</dbReference>
<dbReference type="Proteomes" id="UP000540685">
    <property type="component" value="Unassembled WGS sequence"/>
</dbReference>
<dbReference type="GO" id="GO:0005975">
    <property type="term" value="P:carbohydrate metabolic process"/>
    <property type="evidence" value="ECO:0007669"/>
    <property type="project" value="InterPro"/>
</dbReference>
<dbReference type="SUPFAM" id="SSF53697">
    <property type="entry name" value="SIS domain"/>
    <property type="match status" value="1"/>
</dbReference>
<keyword evidence="5" id="KW-1185">Reference proteome</keyword>
<dbReference type="AlphaFoldDB" id="A0A7W9IES9"/>
<gene>
    <name evidence="4" type="ORF">F4562_002395</name>
</gene>
<dbReference type="InterPro" id="IPR046348">
    <property type="entry name" value="SIS_dom_sf"/>
</dbReference>
<dbReference type="Pfam" id="PF10432">
    <property type="entry name" value="bact-PGI_C"/>
    <property type="match status" value="1"/>
</dbReference>
<comment type="caution">
    <text evidence="4">The sequence shown here is derived from an EMBL/GenBank/DDBJ whole genome shotgun (WGS) entry which is preliminary data.</text>
</comment>
<comment type="similarity">
    <text evidence="1">Belongs to the PGI/PMI family.</text>
</comment>
<evidence type="ECO:0000259" key="3">
    <source>
        <dbReference type="PROSITE" id="PS51464"/>
    </source>
</evidence>
<dbReference type="RefSeq" id="WP_311733838.1">
    <property type="nucleotide sequence ID" value="NZ_JACHMP010000001.1"/>
</dbReference>
<name>A0A7W9IES9_9ACTN</name>
<dbReference type="Gene3D" id="3.40.50.10490">
    <property type="entry name" value="Glucose-6-phosphate isomerase like protein, domain 1"/>
    <property type="match status" value="2"/>
</dbReference>
<protein>
    <submittedName>
        <fullName evidence="4">Glucose/mannose-6-phosphate isomerase</fullName>
        <ecNumber evidence="4">5.3.1.8</ecNumber>
        <ecNumber evidence="4">5.3.1.9</ecNumber>
    </submittedName>
</protein>
<evidence type="ECO:0000313" key="5">
    <source>
        <dbReference type="Proteomes" id="UP000540685"/>
    </source>
</evidence>
<dbReference type="InterPro" id="IPR019490">
    <property type="entry name" value="Glu6P/Mann6P_isomerase_C"/>
</dbReference>
<keyword evidence="2 4" id="KW-0413">Isomerase</keyword>
<dbReference type="EC" id="5.3.1.9" evidence="4"/>
<evidence type="ECO:0000256" key="1">
    <source>
        <dbReference type="ARBA" id="ARBA00010523"/>
    </source>
</evidence>
<dbReference type="CDD" id="cd05637">
    <property type="entry name" value="SIS_PGI_PMI_2"/>
    <property type="match status" value="1"/>
</dbReference>